<dbReference type="STRING" id="1076935.U4LHT8"/>
<feature type="chain" id="PRO_5004652035" evidence="1">
    <location>
        <begin position="20"/>
        <end position="279"/>
    </location>
</feature>
<dbReference type="Proteomes" id="UP000018144">
    <property type="component" value="Unassembled WGS sequence"/>
</dbReference>
<reference evidence="2 3" key="1">
    <citation type="journal article" date="2013" name="PLoS Genet.">
        <title>The genome and development-dependent transcriptomes of Pyronema confluens: a window into fungal evolution.</title>
        <authorList>
            <person name="Traeger S."/>
            <person name="Altegoer F."/>
            <person name="Freitag M."/>
            <person name="Gabaldon T."/>
            <person name="Kempken F."/>
            <person name="Kumar A."/>
            <person name="Marcet-Houben M."/>
            <person name="Poggeler S."/>
            <person name="Stajich J.E."/>
            <person name="Nowrousian M."/>
        </authorList>
    </citation>
    <scope>NUCLEOTIDE SEQUENCE [LARGE SCALE GENOMIC DNA]</scope>
    <source>
        <strain evidence="3">CBS 100304</strain>
        <tissue evidence="2">Vegetative mycelium</tissue>
    </source>
</reference>
<gene>
    <name evidence="2" type="ORF">PCON_11212</name>
</gene>
<evidence type="ECO:0000313" key="3">
    <source>
        <dbReference type="Proteomes" id="UP000018144"/>
    </source>
</evidence>
<name>U4LHT8_PYROM</name>
<organism evidence="2 3">
    <name type="scientific">Pyronema omphalodes (strain CBS 100304)</name>
    <name type="common">Pyronema confluens</name>
    <dbReference type="NCBI Taxonomy" id="1076935"/>
    <lineage>
        <taxon>Eukaryota</taxon>
        <taxon>Fungi</taxon>
        <taxon>Dikarya</taxon>
        <taxon>Ascomycota</taxon>
        <taxon>Pezizomycotina</taxon>
        <taxon>Pezizomycetes</taxon>
        <taxon>Pezizales</taxon>
        <taxon>Pyronemataceae</taxon>
        <taxon>Pyronema</taxon>
    </lineage>
</organism>
<dbReference type="EMBL" id="HF935629">
    <property type="protein sequence ID" value="CCX31689.1"/>
    <property type="molecule type" value="Genomic_DNA"/>
</dbReference>
<proteinExistence type="predicted"/>
<sequence length="279" mass="28175">MNLLTTLLFSSLLLGSATANMGPPKPAKTISPSVLNDCGCNSFITMATRCQELSPTAFSTHNSCICTRSWYSTGMACRDCLMLADGQGDLPTSVSDFYTNLKTAIGNTFVACTNAGASVKVVDETHENDIPGNPGKGICGWNSYGGYACAGFDWENGTAWASSAGRDRKTVVVGKTEVEGLKEMVDKDVVSMVENNKDAGTKVLSSSAETATATAMGAASSSSGAASAVVTGEGTGTQASASASASAEVSGALPSSGAKKQAVGGLVGLVGVATLFISA</sequence>
<dbReference type="AlphaFoldDB" id="U4LHT8"/>
<evidence type="ECO:0000313" key="2">
    <source>
        <dbReference type="EMBL" id="CCX31689.1"/>
    </source>
</evidence>
<keyword evidence="1" id="KW-0732">Signal</keyword>
<keyword evidence="3" id="KW-1185">Reference proteome</keyword>
<dbReference type="eggNOG" id="ENOG502SYZ1">
    <property type="taxonomic scope" value="Eukaryota"/>
</dbReference>
<protein>
    <submittedName>
        <fullName evidence="2">Uncharacterized protein</fullName>
    </submittedName>
</protein>
<dbReference type="OrthoDB" id="5403034at2759"/>
<accession>U4LHT8</accession>
<feature type="signal peptide" evidence="1">
    <location>
        <begin position="1"/>
        <end position="19"/>
    </location>
</feature>
<evidence type="ECO:0000256" key="1">
    <source>
        <dbReference type="SAM" id="SignalP"/>
    </source>
</evidence>
<dbReference type="OMA" id="DCVCIPN"/>